<keyword evidence="3" id="KW-1185">Reference proteome</keyword>
<dbReference type="EMBL" id="MU150241">
    <property type="protein sequence ID" value="KAF9466593.1"/>
    <property type="molecule type" value="Genomic_DNA"/>
</dbReference>
<feature type="compositionally biased region" description="Basic and acidic residues" evidence="1">
    <location>
        <begin position="112"/>
        <end position="125"/>
    </location>
</feature>
<dbReference type="Proteomes" id="UP000807353">
    <property type="component" value="Unassembled WGS sequence"/>
</dbReference>
<feature type="region of interest" description="Disordered" evidence="1">
    <location>
        <begin position="351"/>
        <end position="417"/>
    </location>
</feature>
<sequence length="640" mass="69190">MPSLLGLKRGAQGGSSTVVRSGIKDKDVNTADLEPTVGMKETGVTPPPSRPSKDGKDVENNVRPQTSSKPLQKSRTIIRIISTKFRSRSPPPTSPTSPRSPKRIPVAPSDLISKENREAALRERGLLPPLKPNKDLSVLEQEQDEHIPVVSPADEGRDAAKHLTAANLVKQEWEAKNRPKNLDVTQRERMNTFKFGGLSSPAPSINEEKPQVTELDTVVEVDTPLPSPLDAIGENNQQLSAPEQLNNSEASMSSPLLRSNSILHTPEPGAETADEELSLTLHRPATPTKMTSEPHLIPLPPSPHRPRSSTMESDSDVVPTRLFAAAIPLPQSPNPTVMLDLSLQENISYPITEDGPTENISLSPSHNHTHSFPSSQPMSESGSDSITTPSLEATSQTMTISTLSTSELSPNVTRGKPNNMLKVKVHDHSIPIIIESPVEETLIKDSITGIEVIHDEPESTELGITNDDEDGTHTSSPPGTRLGGLADLTPPKEGVNRRKSINPFKRSQTLEPSNAPGSLTRRLSMAASINNIRRSVVGSLTRPKSSINTGPSVHKAFDASHLPPSPTIPTAFLEEGRSPTSPISPTRTFFSSSRSPVPETSAQPRQAVSPVIHSRGTILQETNNIEDEESRRMTELAFLG</sequence>
<evidence type="ECO:0000313" key="2">
    <source>
        <dbReference type="EMBL" id="KAF9466593.1"/>
    </source>
</evidence>
<feature type="compositionally biased region" description="Polar residues" evidence="1">
    <location>
        <begin position="358"/>
        <end position="412"/>
    </location>
</feature>
<dbReference type="AlphaFoldDB" id="A0A9P5YAX9"/>
<proteinExistence type="predicted"/>
<accession>A0A9P5YAX9</accession>
<feature type="region of interest" description="Disordered" evidence="1">
    <location>
        <begin position="455"/>
        <end position="519"/>
    </location>
</feature>
<gene>
    <name evidence="2" type="ORF">BDZ94DRAFT_1233818</name>
</gene>
<feature type="region of interest" description="Disordered" evidence="1">
    <location>
        <begin position="556"/>
        <end position="610"/>
    </location>
</feature>
<feature type="region of interest" description="Disordered" evidence="1">
    <location>
        <begin position="1"/>
        <end position="156"/>
    </location>
</feature>
<reference evidence="2" key="1">
    <citation type="submission" date="2020-11" db="EMBL/GenBank/DDBJ databases">
        <authorList>
            <consortium name="DOE Joint Genome Institute"/>
            <person name="Ahrendt S."/>
            <person name="Riley R."/>
            <person name="Andreopoulos W."/>
            <person name="Labutti K."/>
            <person name="Pangilinan J."/>
            <person name="Ruiz-Duenas F.J."/>
            <person name="Barrasa J.M."/>
            <person name="Sanchez-Garcia M."/>
            <person name="Camarero S."/>
            <person name="Miyauchi S."/>
            <person name="Serrano A."/>
            <person name="Linde D."/>
            <person name="Babiker R."/>
            <person name="Drula E."/>
            <person name="Ayuso-Fernandez I."/>
            <person name="Pacheco R."/>
            <person name="Padilla G."/>
            <person name="Ferreira P."/>
            <person name="Barriuso J."/>
            <person name="Kellner H."/>
            <person name="Castanera R."/>
            <person name="Alfaro M."/>
            <person name="Ramirez L."/>
            <person name="Pisabarro A.G."/>
            <person name="Kuo A."/>
            <person name="Tritt A."/>
            <person name="Lipzen A."/>
            <person name="He G."/>
            <person name="Yan M."/>
            <person name="Ng V."/>
            <person name="Cullen D."/>
            <person name="Martin F."/>
            <person name="Rosso M.-N."/>
            <person name="Henrissat B."/>
            <person name="Hibbett D."/>
            <person name="Martinez A.T."/>
            <person name="Grigoriev I.V."/>
        </authorList>
    </citation>
    <scope>NUCLEOTIDE SEQUENCE</scope>
    <source>
        <strain evidence="2">CBS 247.69</strain>
    </source>
</reference>
<dbReference type="OrthoDB" id="3168445at2759"/>
<feature type="region of interest" description="Disordered" evidence="1">
    <location>
        <begin position="285"/>
        <end position="316"/>
    </location>
</feature>
<feature type="compositionally biased region" description="Low complexity" evidence="1">
    <location>
        <begin position="578"/>
        <end position="596"/>
    </location>
</feature>
<name>A0A9P5YAX9_9AGAR</name>
<feature type="compositionally biased region" description="Polar residues" evidence="1">
    <location>
        <begin position="62"/>
        <end position="75"/>
    </location>
</feature>
<feature type="compositionally biased region" description="Basic and acidic residues" evidence="1">
    <location>
        <begin position="51"/>
        <end position="60"/>
    </location>
</feature>
<evidence type="ECO:0000313" key="3">
    <source>
        <dbReference type="Proteomes" id="UP000807353"/>
    </source>
</evidence>
<evidence type="ECO:0000256" key="1">
    <source>
        <dbReference type="SAM" id="MobiDB-lite"/>
    </source>
</evidence>
<organism evidence="2 3">
    <name type="scientific">Collybia nuda</name>
    <dbReference type="NCBI Taxonomy" id="64659"/>
    <lineage>
        <taxon>Eukaryota</taxon>
        <taxon>Fungi</taxon>
        <taxon>Dikarya</taxon>
        <taxon>Basidiomycota</taxon>
        <taxon>Agaricomycotina</taxon>
        <taxon>Agaricomycetes</taxon>
        <taxon>Agaricomycetidae</taxon>
        <taxon>Agaricales</taxon>
        <taxon>Tricholomatineae</taxon>
        <taxon>Clitocybaceae</taxon>
        <taxon>Collybia</taxon>
    </lineage>
</organism>
<comment type="caution">
    <text evidence="2">The sequence shown here is derived from an EMBL/GenBank/DDBJ whole genome shotgun (WGS) entry which is preliminary data.</text>
</comment>
<protein>
    <submittedName>
        <fullName evidence="2">Uncharacterized protein</fullName>
    </submittedName>
</protein>
<feature type="compositionally biased region" description="Polar residues" evidence="1">
    <location>
        <begin position="505"/>
        <end position="517"/>
    </location>
</feature>